<evidence type="ECO:0000313" key="1">
    <source>
        <dbReference type="EMBL" id="ABE28573.1"/>
    </source>
</evidence>
<dbReference type="STRING" id="266265.Bxe_A4427"/>
<dbReference type="AlphaFoldDB" id="Q147B6"/>
<name>Q147B6_PARXL</name>
<dbReference type="EMBL" id="CP000270">
    <property type="protein sequence ID" value="ABE28573.1"/>
    <property type="molecule type" value="Genomic_DNA"/>
</dbReference>
<organism evidence="1 2">
    <name type="scientific">Paraburkholderia xenovorans (strain LB400)</name>
    <dbReference type="NCBI Taxonomy" id="266265"/>
    <lineage>
        <taxon>Bacteria</taxon>
        <taxon>Pseudomonadati</taxon>
        <taxon>Pseudomonadota</taxon>
        <taxon>Betaproteobacteria</taxon>
        <taxon>Burkholderiales</taxon>
        <taxon>Burkholderiaceae</taxon>
        <taxon>Paraburkholderia</taxon>
    </lineage>
</organism>
<dbReference type="RefSeq" id="WP_011486431.1">
    <property type="nucleotide sequence ID" value="NC_007951.1"/>
</dbReference>
<reference evidence="1 2" key="1">
    <citation type="journal article" date="2006" name="Proc. Natl. Acad. Sci. U.S.A.">
        <title>Burkholderia xenovorans LB400 harbors a multi-replicon, 9.73-Mbp genome shaped for versatility.</title>
        <authorList>
            <person name="Chain P.S."/>
            <person name="Denef V.J."/>
            <person name="Konstantinidis K.T."/>
            <person name="Vergez L.M."/>
            <person name="Agullo L."/>
            <person name="Reyes V.L."/>
            <person name="Hauser L."/>
            <person name="Cordova M."/>
            <person name="Gomez L."/>
            <person name="Gonzalez M."/>
            <person name="Land M."/>
            <person name="Lao V."/>
            <person name="Larimer F."/>
            <person name="LiPuma J.J."/>
            <person name="Mahenthiralingam E."/>
            <person name="Malfatti S.A."/>
            <person name="Marx C.J."/>
            <person name="Parnell J.J."/>
            <person name="Ramette A."/>
            <person name="Richardson P."/>
            <person name="Seeger M."/>
            <person name="Smith D."/>
            <person name="Spilker T."/>
            <person name="Sul W.J."/>
            <person name="Tsoi T.V."/>
            <person name="Ulrich L.E."/>
            <person name="Zhulin I.B."/>
            <person name="Tiedje J.M."/>
        </authorList>
    </citation>
    <scope>NUCLEOTIDE SEQUENCE [LARGE SCALE GENOMIC DNA]</scope>
    <source>
        <strain evidence="1 2">LB400</strain>
    </source>
</reference>
<accession>Q147B6</accession>
<dbReference type="Proteomes" id="UP000001817">
    <property type="component" value="Chromosome 1"/>
</dbReference>
<dbReference type="Pfam" id="PF13665">
    <property type="entry name" value="Tox-PAAR-like"/>
    <property type="match status" value="1"/>
</dbReference>
<proteinExistence type="predicted"/>
<evidence type="ECO:0000313" key="2">
    <source>
        <dbReference type="Proteomes" id="UP000001817"/>
    </source>
</evidence>
<dbReference type="KEGG" id="bxe:Bxe_A4427"/>
<keyword evidence="2" id="KW-1185">Reference proteome</keyword>
<dbReference type="OrthoDB" id="8852350at2"/>
<dbReference type="PATRIC" id="fig|266265.5.peg.38"/>
<dbReference type="KEGG" id="bxb:DR64_2102"/>
<gene>
    <name evidence="1" type="ORF">Bxe_A4427</name>
</gene>
<sequence>MATNLIARRDGGWVVISKVPDVCLTFIGAIPVPVPYPVFASLQPAQQTTTNVNVNGDPIVVFDSSFVPMTQGGEAGTQGGIMSGTTAQKTRPLQHSNTVKCQGKFIVRAEDLFSMNGP</sequence>
<protein>
    <submittedName>
        <fullName evidence="1">Uncharacterized protein</fullName>
    </submittedName>
</protein>